<feature type="transmembrane region" description="Helical" evidence="1">
    <location>
        <begin position="114"/>
        <end position="132"/>
    </location>
</feature>
<accession>A0A226DBY6</accession>
<feature type="transmembrane region" description="Helical" evidence="1">
    <location>
        <begin position="238"/>
        <end position="261"/>
    </location>
</feature>
<name>A0A226DBY6_FOLCA</name>
<feature type="transmembrane region" description="Helical" evidence="1">
    <location>
        <begin position="138"/>
        <end position="161"/>
    </location>
</feature>
<evidence type="ECO:0000313" key="2">
    <source>
        <dbReference type="EMBL" id="OXA42418.1"/>
    </source>
</evidence>
<dbReference type="AlphaFoldDB" id="A0A226DBY6"/>
<protein>
    <submittedName>
        <fullName evidence="2">Uncharacterized protein</fullName>
    </submittedName>
</protein>
<gene>
    <name evidence="2" type="ORF">Fcan01_22878</name>
</gene>
<comment type="caution">
    <text evidence="2">The sequence shown here is derived from an EMBL/GenBank/DDBJ whole genome shotgun (WGS) entry which is preliminary data.</text>
</comment>
<keyword evidence="1" id="KW-1133">Transmembrane helix</keyword>
<keyword evidence="3" id="KW-1185">Reference proteome</keyword>
<reference evidence="2 3" key="1">
    <citation type="submission" date="2015-12" db="EMBL/GenBank/DDBJ databases">
        <title>The genome of Folsomia candida.</title>
        <authorList>
            <person name="Faddeeva A."/>
            <person name="Derks M.F."/>
            <person name="Anvar Y."/>
            <person name="Smit S."/>
            <person name="Van Straalen N."/>
            <person name="Roelofs D."/>
        </authorList>
    </citation>
    <scope>NUCLEOTIDE SEQUENCE [LARGE SCALE GENOMIC DNA]</scope>
    <source>
        <strain evidence="2 3">VU population</strain>
        <tissue evidence="2">Whole body</tissue>
    </source>
</reference>
<feature type="transmembrane region" description="Helical" evidence="1">
    <location>
        <begin position="81"/>
        <end position="102"/>
    </location>
</feature>
<feature type="transmembrane region" description="Helical" evidence="1">
    <location>
        <begin position="205"/>
        <end position="226"/>
    </location>
</feature>
<evidence type="ECO:0000256" key="1">
    <source>
        <dbReference type="SAM" id="Phobius"/>
    </source>
</evidence>
<organism evidence="2 3">
    <name type="scientific">Folsomia candida</name>
    <name type="common">Springtail</name>
    <dbReference type="NCBI Taxonomy" id="158441"/>
    <lineage>
        <taxon>Eukaryota</taxon>
        <taxon>Metazoa</taxon>
        <taxon>Ecdysozoa</taxon>
        <taxon>Arthropoda</taxon>
        <taxon>Hexapoda</taxon>
        <taxon>Collembola</taxon>
        <taxon>Entomobryomorpha</taxon>
        <taxon>Isotomoidea</taxon>
        <taxon>Isotomidae</taxon>
        <taxon>Proisotominae</taxon>
        <taxon>Folsomia</taxon>
    </lineage>
</organism>
<keyword evidence="1" id="KW-0472">Membrane</keyword>
<dbReference type="Proteomes" id="UP000198287">
    <property type="component" value="Unassembled WGS sequence"/>
</dbReference>
<keyword evidence="1" id="KW-0812">Transmembrane</keyword>
<proteinExistence type="predicted"/>
<sequence length="289" mass="33656">MEFTASSKPSCMRAKAGSFNICLSFAYAIALNILIWIPVAIFERDFAALVNCTFRFINEYQRRWYNSEDQYLTKLNKYATLSFYFTWISVTSCWFCVIWLYVVAPLTAPFPYEALPSFFQGWIAYLVIGYWYCFLMMRIWATFGFIMVIVLIYIICLFPIITNHLRGDQPLPSSKFEEIRNPVNLSRVYRSVEIWHKLFLENCGYLLVPIQSMVGQYALLVNYSLITKWDEMEGAAKALQIFSSVMVQGAWLGFATFGTWFNNNSVKMLKSWKKLSCKNKGEMKYIVGS</sequence>
<feature type="transmembrane region" description="Helical" evidence="1">
    <location>
        <begin position="21"/>
        <end position="41"/>
    </location>
</feature>
<evidence type="ECO:0000313" key="3">
    <source>
        <dbReference type="Proteomes" id="UP000198287"/>
    </source>
</evidence>
<dbReference type="EMBL" id="LNIX01000026">
    <property type="protein sequence ID" value="OXA42418.1"/>
    <property type="molecule type" value="Genomic_DNA"/>
</dbReference>